<protein>
    <recommendedName>
        <fullName evidence="2">histidine kinase</fullName>
        <ecNumber evidence="2">2.7.13.3</ecNumber>
    </recommendedName>
</protein>
<evidence type="ECO:0000256" key="2">
    <source>
        <dbReference type="ARBA" id="ARBA00012438"/>
    </source>
</evidence>
<keyword evidence="3" id="KW-0808">Transferase</keyword>
<dbReference type="Proteomes" id="UP000517916">
    <property type="component" value="Unassembled WGS sequence"/>
</dbReference>
<name>A0ABR6B9J8_9PSEU</name>
<evidence type="ECO:0000256" key="4">
    <source>
        <dbReference type="ARBA" id="ARBA00022777"/>
    </source>
</evidence>
<keyword evidence="4 6" id="KW-0418">Kinase</keyword>
<dbReference type="EC" id="2.7.13.3" evidence="2"/>
<reference evidence="6 7" key="1">
    <citation type="submission" date="2020-08" db="EMBL/GenBank/DDBJ databases">
        <title>Genomic Encyclopedia of Archaeal and Bacterial Type Strains, Phase II (KMG-II): from individual species to whole genera.</title>
        <authorList>
            <person name="Goeker M."/>
        </authorList>
    </citation>
    <scope>NUCLEOTIDE SEQUENCE [LARGE SCALE GENOMIC DNA]</scope>
    <source>
        <strain evidence="6 7">DSM 43850</strain>
    </source>
</reference>
<organism evidence="6 7">
    <name type="scientific">Kutzneria viridogrisea</name>
    <dbReference type="NCBI Taxonomy" id="47990"/>
    <lineage>
        <taxon>Bacteria</taxon>
        <taxon>Bacillati</taxon>
        <taxon>Actinomycetota</taxon>
        <taxon>Actinomycetes</taxon>
        <taxon>Pseudonocardiales</taxon>
        <taxon>Pseudonocardiaceae</taxon>
        <taxon>Kutzneria</taxon>
    </lineage>
</organism>
<dbReference type="InterPro" id="IPR050482">
    <property type="entry name" value="Sensor_HK_TwoCompSys"/>
</dbReference>
<keyword evidence="5" id="KW-0902">Two-component regulatory system</keyword>
<dbReference type="Gene3D" id="3.30.565.10">
    <property type="entry name" value="Histidine kinase-like ATPase, C-terminal domain"/>
    <property type="match status" value="1"/>
</dbReference>
<comment type="catalytic activity">
    <reaction evidence="1">
        <text>ATP + protein L-histidine = ADP + protein N-phospho-L-histidine.</text>
        <dbReference type="EC" id="2.7.13.3"/>
    </reaction>
</comment>
<dbReference type="GO" id="GO:0016301">
    <property type="term" value="F:kinase activity"/>
    <property type="evidence" value="ECO:0007669"/>
    <property type="project" value="UniProtKB-KW"/>
</dbReference>
<evidence type="ECO:0000313" key="7">
    <source>
        <dbReference type="Proteomes" id="UP000517916"/>
    </source>
</evidence>
<dbReference type="SUPFAM" id="SSF55874">
    <property type="entry name" value="ATPase domain of HSP90 chaperone/DNA topoisomerase II/histidine kinase"/>
    <property type="match status" value="1"/>
</dbReference>
<dbReference type="InterPro" id="IPR036890">
    <property type="entry name" value="HATPase_C_sf"/>
</dbReference>
<gene>
    <name evidence="6" type="ORF">BC739_000736</name>
</gene>
<dbReference type="RefSeq" id="WP_182836267.1">
    <property type="nucleotide sequence ID" value="NZ_BAAABQ010000041.1"/>
</dbReference>
<keyword evidence="7" id="KW-1185">Reference proteome</keyword>
<evidence type="ECO:0000256" key="3">
    <source>
        <dbReference type="ARBA" id="ARBA00022679"/>
    </source>
</evidence>
<proteinExistence type="predicted"/>
<evidence type="ECO:0000256" key="5">
    <source>
        <dbReference type="ARBA" id="ARBA00023012"/>
    </source>
</evidence>
<evidence type="ECO:0000256" key="1">
    <source>
        <dbReference type="ARBA" id="ARBA00000085"/>
    </source>
</evidence>
<evidence type="ECO:0000313" key="6">
    <source>
        <dbReference type="EMBL" id="MBA8923539.1"/>
    </source>
</evidence>
<dbReference type="CDD" id="cd16917">
    <property type="entry name" value="HATPase_UhpB-NarQ-NarX-like"/>
    <property type="match status" value="1"/>
</dbReference>
<comment type="caution">
    <text evidence="6">The sequence shown here is derived from an EMBL/GenBank/DDBJ whole genome shotgun (WGS) entry which is preliminary data.</text>
</comment>
<dbReference type="PANTHER" id="PTHR24421:SF10">
    <property type="entry name" value="NITRATE_NITRITE SENSOR PROTEIN NARQ"/>
    <property type="match status" value="1"/>
</dbReference>
<sequence>MVAAVLVGARTELPAELPGSIARAVYGMVCEYLVNTAKHAPGAEVTVTLYELAESVDVRVSNTAGEPTAPAPRSRFGLLGMRERVLLSGGSLSVGPTPAGGFAVSATYPKESR</sequence>
<dbReference type="PANTHER" id="PTHR24421">
    <property type="entry name" value="NITRATE/NITRITE SENSOR PROTEIN NARX-RELATED"/>
    <property type="match status" value="1"/>
</dbReference>
<dbReference type="EMBL" id="JACJID010000001">
    <property type="protein sequence ID" value="MBA8923539.1"/>
    <property type="molecule type" value="Genomic_DNA"/>
</dbReference>
<accession>A0ABR6B9J8</accession>